<feature type="transmembrane region" description="Helical" evidence="1">
    <location>
        <begin position="43"/>
        <end position="61"/>
    </location>
</feature>
<evidence type="ECO:0000313" key="2">
    <source>
        <dbReference type="EMBL" id="TVV73289.1"/>
    </source>
</evidence>
<proteinExistence type="predicted"/>
<reference evidence="2 3" key="1">
    <citation type="submission" date="2019-07" db="EMBL/GenBank/DDBJ databases">
        <title>Sphingomonas solaris sp. nov., isolated from a solar panel from Boston, Massachusetts.</title>
        <authorList>
            <person name="Tanner K."/>
            <person name="Pascual J."/>
            <person name="Mancuso C."/>
            <person name="Pereto J."/>
            <person name="Khalil A."/>
            <person name="Vilanova C."/>
        </authorList>
    </citation>
    <scope>NUCLEOTIDE SEQUENCE [LARGE SCALE GENOMIC DNA]</scope>
    <source>
        <strain evidence="2 3">R4DWN</strain>
    </source>
</reference>
<keyword evidence="1" id="KW-0472">Membrane</keyword>
<keyword evidence="3" id="KW-1185">Reference proteome</keyword>
<accession>A0A558R1Q1</accession>
<dbReference type="RefSeq" id="WP_145152370.1">
    <property type="nucleotide sequence ID" value="NZ_VNIM01000049.1"/>
</dbReference>
<keyword evidence="1" id="KW-0812">Transmembrane</keyword>
<sequence>MSMLSPGRASGRRPRGAVRGCMATARVLGKLRRDTRGAVATEYGLLVVLAVIAVMLAISALGQTNYDIWRNVAAKVTAAT</sequence>
<evidence type="ECO:0000313" key="3">
    <source>
        <dbReference type="Proteomes" id="UP000318681"/>
    </source>
</evidence>
<dbReference type="Proteomes" id="UP000318681">
    <property type="component" value="Unassembled WGS sequence"/>
</dbReference>
<keyword evidence="1" id="KW-1133">Transmembrane helix</keyword>
<comment type="caution">
    <text evidence="2">The sequence shown here is derived from an EMBL/GenBank/DDBJ whole genome shotgun (WGS) entry which is preliminary data.</text>
</comment>
<protein>
    <recommendedName>
        <fullName evidence="4">Flp family type IVb pilin</fullName>
    </recommendedName>
</protein>
<dbReference type="AlphaFoldDB" id="A0A558R1Q1"/>
<dbReference type="EMBL" id="VNIM01000049">
    <property type="protein sequence ID" value="TVV73289.1"/>
    <property type="molecule type" value="Genomic_DNA"/>
</dbReference>
<organism evidence="2 3">
    <name type="scientific">Alterirhizorhabdus solaris</name>
    <dbReference type="NCBI Taxonomy" id="2529389"/>
    <lineage>
        <taxon>Bacteria</taxon>
        <taxon>Pseudomonadati</taxon>
        <taxon>Pseudomonadota</taxon>
        <taxon>Alphaproteobacteria</taxon>
        <taxon>Sphingomonadales</taxon>
        <taxon>Rhizorhabdaceae</taxon>
        <taxon>Alterirhizorhabdus</taxon>
    </lineage>
</organism>
<evidence type="ECO:0000256" key="1">
    <source>
        <dbReference type="SAM" id="Phobius"/>
    </source>
</evidence>
<evidence type="ECO:0008006" key="4">
    <source>
        <dbReference type="Google" id="ProtNLM"/>
    </source>
</evidence>
<name>A0A558R1Q1_9SPHN</name>
<gene>
    <name evidence="2" type="ORF">FOY91_12625</name>
</gene>